<keyword evidence="4" id="KW-1185">Reference proteome</keyword>
<name>A0A4Y2TSB9_ARAVE</name>
<gene>
    <name evidence="2" type="ORF">AVEN_264167_1</name>
    <name evidence="3" type="ORF">AVEN_60426_1</name>
</gene>
<comment type="caution">
    <text evidence="3">The sequence shown here is derived from an EMBL/GenBank/DDBJ whole genome shotgun (WGS) entry which is preliminary data.</text>
</comment>
<proteinExistence type="predicted"/>
<organism evidence="3 4">
    <name type="scientific">Araneus ventricosus</name>
    <name type="common">Orbweaver spider</name>
    <name type="synonym">Epeira ventricosa</name>
    <dbReference type="NCBI Taxonomy" id="182803"/>
    <lineage>
        <taxon>Eukaryota</taxon>
        <taxon>Metazoa</taxon>
        <taxon>Ecdysozoa</taxon>
        <taxon>Arthropoda</taxon>
        <taxon>Chelicerata</taxon>
        <taxon>Arachnida</taxon>
        <taxon>Araneae</taxon>
        <taxon>Araneomorphae</taxon>
        <taxon>Entelegynae</taxon>
        <taxon>Araneoidea</taxon>
        <taxon>Araneidae</taxon>
        <taxon>Araneus</taxon>
    </lineage>
</organism>
<protein>
    <submittedName>
        <fullName evidence="3">Uncharacterized protein</fullName>
    </submittedName>
</protein>
<sequence>MGESVNLGHGHGRGGRADERLSQAGFALRRQICLNWFTEIGFTGALRKARQPPEGLCTSNHQPPDGFRSNPPRFAIQTLIAPLATLRTLRIQAKNIYA</sequence>
<reference evidence="3 4" key="1">
    <citation type="journal article" date="2019" name="Sci. Rep.">
        <title>Orb-weaving spider Araneus ventricosus genome elucidates the spidroin gene catalogue.</title>
        <authorList>
            <person name="Kono N."/>
            <person name="Nakamura H."/>
            <person name="Ohtoshi R."/>
            <person name="Moran D.A.P."/>
            <person name="Shinohara A."/>
            <person name="Yoshida Y."/>
            <person name="Fujiwara M."/>
            <person name="Mori M."/>
            <person name="Tomita M."/>
            <person name="Arakawa K."/>
        </authorList>
    </citation>
    <scope>NUCLEOTIDE SEQUENCE [LARGE SCALE GENOMIC DNA]</scope>
</reference>
<evidence type="ECO:0000313" key="4">
    <source>
        <dbReference type="Proteomes" id="UP000499080"/>
    </source>
</evidence>
<dbReference type="AlphaFoldDB" id="A0A4Y2TSB9"/>
<dbReference type="EMBL" id="BGPR01030806">
    <property type="protein sequence ID" value="GBO03545.1"/>
    <property type="molecule type" value="Genomic_DNA"/>
</dbReference>
<evidence type="ECO:0000313" key="3">
    <source>
        <dbReference type="EMBL" id="GBO03545.1"/>
    </source>
</evidence>
<accession>A0A4Y2TSB9</accession>
<evidence type="ECO:0000256" key="1">
    <source>
        <dbReference type="SAM" id="MobiDB-lite"/>
    </source>
</evidence>
<dbReference type="Proteomes" id="UP000499080">
    <property type="component" value="Unassembled WGS sequence"/>
</dbReference>
<feature type="region of interest" description="Disordered" evidence="1">
    <location>
        <begin position="51"/>
        <end position="71"/>
    </location>
</feature>
<dbReference type="EMBL" id="BGPR01030803">
    <property type="protein sequence ID" value="GBO03543.1"/>
    <property type="molecule type" value="Genomic_DNA"/>
</dbReference>
<evidence type="ECO:0000313" key="2">
    <source>
        <dbReference type="EMBL" id="GBO03543.1"/>
    </source>
</evidence>